<gene>
    <name evidence="2" type="ordered locus">Closa_2810</name>
</gene>
<evidence type="ECO:0000313" key="3">
    <source>
        <dbReference type="Proteomes" id="UP000001662"/>
    </source>
</evidence>
<dbReference type="STRING" id="610130.Closa_2810"/>
<dbReference type="Proteomes" id="UP000001662">
    <property type="component" value="Chromosome"/>
</dbReference>
<dbReference type="KEGG" id="csh:Closa_2810"/>
<dbReference type="HOGENOM" id="CLU_1376217_0_0_9"/>
<accession>D9R6E2</accession>
<evidence type="ECO:0000259" key="1">
    <source>
        <dbReference type="Pfam" id="PF19854"/>
    </source>
</evidence>
<dbReference type="EMBL" id="CP002109">
    <property type="protein sequence ID" value="ADL05352.1"/>
    <property type="molecule type" value="Genomic_DNA"/>
</dbReference>
<name>D9R6E2_LACSW</name>
<sequence>MLKTNAIFHRKVTELETQPCVIEAIQLMNQKEYGEFSKRLLSDQSFIADKKEFMYTDSSGQTHGLLALNAESGDGILIDSSGYDYARYVSFMPNIKAYIDQQISQVADQIFEEAAENTSNGSWIVYFEEIAEEHGLNVTVNNGIGTLILNELQSRDGMAEISLEEDCLDMTLYLDYCKNINPSELEQNMGM</sequence>
<organism evidence="2 3">
    <name type="scientific">Lacrimispora saccharolytica (strain ATCC 35040 / DSM 2544 / NRCC 2533 / WM1)</name>
    <name type="common">Clostridium saccharolyticum</name>
    <dbReference type="NCBI Taxonomy" id="610130"/>
    <lineage>
        <taxon>Bacteria</taxon>
        <taxon>Bacillati</taxon>
        <taxon>Bacillota</taxon>
        <taxon>Clostridia</taxon>
        <taxon>Lachnospirales</taxon>
        <taxon>Lachnospiraceae</taxon>
        <taxon>Lacrimispora</taxon>
    </lineage>
</organism>
<dbReference type="eggNOG" id="ENOG502Z9U1">
    <property type="taxonomic scope" value="Bacteria"/>
</dbReference>
<protein>
    <recommendedName>
        <fullName evidence="1">DUF6329 domain-containing protein</fullName>
    </recommendedName>
</protein>
<dbReference type="PaxDb" id="610130-Closa_2810"/>
<reference evidence="2" key="1">
    <citation type="submission" date="2010-07" db="EMBL/GenBank/DDBJ databases">
        <title>Complete sequence of Clostridium saccharolyticum WM1.</title>
        <authorList>
            <consortium name="US DOE Joint Genome Institute"/>
            <person name="Lucas S."/>
            <person name="Copeland A."/>
            <person name="Lapidus A."/>
            <person name="Cheng J.-F."/>
            <person name="Bruce D."/>
            <person name="Goodwin L."/>
            <person name="Pitluck S."/>
            <person name="Chertkov O."/>
            <person name="Detter J.C."/>
            <person name="Han C."/>
            <person name="Tapia R."/>
            <person name="Land M."/>
            <person name="Hauser L."/>
            <person name="Chang Y.-J."/>
            <person name="Jeffries C."/>
            <person name="Kyrpides N."/>
            <person name="Ivanova N."/>
            <person name="Mikhailova N."/>
            <person name="Mouttaki H."/>
            <person name="Lin L."/>
            <person name="Zhou J."/>
            <person name="Hemme C.L."/>
            <person name="Woyke T."/>
        </authorList>
    </citation>
    <scope>NUCLEOTIDE SEQUENCE [LARGE SCALE GENOMIC DNA]</scope>
    <source>
        <strain evidence="2">WM1</strain>
    </source>
</reference>
<dbReference type="Pfam" id="PF19854">
    <property type="entry name" value="DUF6329"/>
    <property type="match status" value="1"/>
</dbReference>
<evidence type="ECO:0000313" key="2">
    <source>
        <dbReference type="EMBL" id="ADL05352.1"/>
    </source>
</evidence>
<dbReference type="AlphaFoldDB" id="D9R6E2"/>
<dbReference type="RefSeq" id="WP_013273436.1">
    <property type="nucleotide sequence ID" value="NC_014376.1"/>
</dbReference>
<dbReference type="OrthoDB" id="2166284at2"/>
<feature type="domain" description="DUF6329" evidence="1">
    <location>
        <begin position="60"/>
        <end position="98"/>
    </location>
</feature>
<keyword evidence="3" id="KW-1185">Reference proteome</keyword>
<proteinExistence type="predicted"/>
<dbReference type="InterPro" id="IPR046292">
    <property type="entry name" value="DUF6329"/>
</dbReference>